<dbReference type="EMBL" id="CP074691">
    <property type="protein sequence ID" value="QVL37105.1"/>
    <property type="molecule type" value="Genomic_DNA"/>
</dbReference>
<evidence type="ECO:0000313" key="2">
    <source>
        <dbReference type="Proteomes" id="UP000682204"/>
    </source>
</evidence>
<sequence>MRGTRLFLYLCLAVALLALPGPLAAEDLPADDVELTEQNLIEAARIMRDSGRVQLNFKDLDIIKFMRFMTELLQENILVDPAVKGTVTVVSPRSVSLEQARVLMVSVLEMNGLSLQGYSGYSKLVPASKGPSSDQIVRKGRVGPGSGDQTVVQLVPLDYVSASFVVNAVQTSIGKGVGIVPLLSGNGVVLSGLSSLVQQAVGVIRAVDSPESVKVSLALPIVSGSPKVIAQHLTLLSKEQNSPLFGIFVAADEASRKLVIVGDSAALAEAGRVVSELDVPARSGEFHIYKLQNADATAVAEQLSQLLAVAARLEADKEGKIPNTVVADTATNSLIFAAPPSQYEELLKIIEALDTQPKQVLLRGLIAEVNLTRLNSAGIDWAAYGGAELGGDAILGGQIQLGNTSVPSTMLDYFQDLITVEDTIPDANGNLVKTTKTETKALLYTSINMLNKHDAINVLSMPRLMCTDNMESQLQVGQVIPQLTSKNSDITNPSAVQNSYEYKDTGIVLKVTPHVRSGNLVALDIEQRTEDVLTAQTSDTPVTAKREIKTSVLVRNGDTIVLGGLITESEKFLKNRVPGLSYIPLLGNLFTTTSKQKEKVELILLLTPEILETPEMAGAATKRIMGGEEHGGKTQAEKELQDRFESLYREAVKNL</sequence>
<organism evidence="1 2">
    <name type="scientific">Aminirod propionatiphilus</name>
    <dbReference type="NCBI Taxonomy" id="3415223"/>
    <lineage>
        <taxon>Bacteria</taxon>
        <taxon>Thermotogati</taxon>
        <taxon>Synergistota</taxon>
        <taxon>Synergistia</taxon>
        <taxon>Synergistales</taxon>
        <taxon>Aminiphilaceae</taxon>
        <taxon>Aminirod</taxon>
    </lineage>
</organism>
<proteinExistence type="predicted"/>
<keyword evidence="2" id="KW-1185">Reference proteome</keyword>
<evidence type="ECO:0000313" key="1">
    <source>
        <dbReference type="EMBL" id="QVL37105.1"/>
    </source>
</evidence>
<protein>
    <submittedName>
        <fullName evidence="1">Type II secretion system secretin GspD</fullName>
    </submittedName>
</protein>
<dbReference type="Proteomes" id="UP000682204">
    <property type="component" value="Chromosome"/>
</dbReference>
<gene>
    <name evidence="1" type="primary">gspD</name>
    <name evidence="1" type="ORF">KIH16_04895</name>
</gene>
<reference evidence="1" key="1">
    <citation type="submission" date="2021-05" db="EMBL/GenBank/DDBJ databases">
        <title>An isolated secondary fermenter in methanogenic hydrocarbon-degrading communities.</title>
        <authorList>
            <person name="Liu Y.-F."/>
            <person name="Liu Z.-l."/>
        </authorList>
    </citation>
    <scope>NUCLEOTIDE SEQUENCE</scope>
    <source>
        <strain evidence="1">L-13</strain>
    </source>
</reference>
<accession>A0ACD1DYA2</accession>
<name>A0ACD1DYA2_9BACT</name>